<dbReference type="SUPFAM" id="SSF48371">
    <property type="entry name" value="ARM repeat"/>
    <property type="match status" value="1"/>
</dbReference>
<dbReference type="InterPro" id="IPR033133">
    <property type="entry name" value="PUM-HD"/>
</dbReference>
<evidence type="ECO:0000313" key="5">
    <source>
        <dbReference type="EMBL" id="CAJ1373190.1"/>
    </source>
</evidence>
<feature type="compositionally biased region" description="Polar residues" evidence="3">
    <location>
        <begin position="65"/>
        <end position="83"/>
    </location>
</feature>
<dbReference type="Gene3D" id="1.25.10.10">
    <property type="entry name" value="Leucine-rich Repeat Variant"/>
    <property type="match status" value="1"/>
</dbReference>
<accession>A0AA36HQ00</accession>
<dbReference type="PROSITE" id="PS50302">
    <property type="entry name" value="PUM"/>
    <property type="match status" value="2"/>
</dbReference>
<keyword evidence="6" id="KW-1185">Reference proteome</keyword>
<reference evidence="5" key="1">
    <citation type="submission" date="2023-08" db="EMBL/GenBank/DDBJ databases">
        <authorList>
            <person name="Chen Y."/>
            <person name="Shah S."/>
            <person name="Dougan E. K."/>
            <person name="Thang M."/>
            <person name="Chan C."/>
        </authorList>
    </citation>
    <scope>NUCLEOTIDE SEQUENCE</scope>
</reference>
<feature type="region of interest" description="Disordered" evidence="3">
    <location>
        <begin position="60"/>
        <end position="85"/>
    </location>
</feature>
<dbReference type="SMART" id="SM00025">
    <property type="entry name" value="Pumilio"/>
    <property type="match status" value="5"/>
</dbReference>
<name>A0AA36HQ00_9DINO</name>
<evidence type="ECO:0000256" key="3">
    <source>
        <dbReference type="SAM" id="MobiDB-lite"/>
    </source>
</evidence>
<sequence>MACEVMAIQEPTQQGLGYYVPEMQSQAQQAVAAMVVGVMIPYDQAMQMMQVQGPVIPPEGLVPGASQNQQWSNTSSPAVSYSSGPYPAHSGGTFASLEEGQWDKTYRRNRPRNQPKAQNAALDKEAALGKEFCDRLDSKLQGGQAEQKAALQEMRGLVWQLSRDALGCRLVQTAIAVASPAAAKEIAGELRGHVREAAASPHANYVLQKVISQLSPASFIFIAEELVGNAARFARHRYGCRIICRLLEYLPSEEKYATIVSLVIDELLSSLSEAQDLCRHNFGHHVAQGILEHGGHWLQRHKDYLAEVLQYDLEGNAMHRSASYLLESALTHCKVEDQKLFLHCLARADVMQRLVGNKFGIFVAKRVLERPEVDEKAFAEHILVEEVMRGTACVRAW</sequence>
<dbReference type="PANTHER" id="PTHR12537:SF12">
    <property type="entry name" value="MATERNAL PROTEIN PUMILIO"/>
    <property type="match status" value="1"/>
</dbReference>
<dbReference type="GO" id="GO:0003729">
    <property type="term" value="F:mRNA binding"/>
    <property type="evidence" value="ECO:0007669"/>
    <property type="project" value="TreeGrafter"/>
</dbReference>
<evidence type="ECO:0000259" key="4">
    <source>
        <dbReference type="PROSITE" id="PS50303"/>
    </source>
</evidence>
<comment type="caution">
    <text evidence="5">The sequence shown here is derived from an EMBL/GenBank/DDBJ whole genome shotgun (WGS) entry which is preliminary data.</text>
</comment>
<dbReference type="PANTHER" id="PTHR12537">
    <property type="entry name" value="RNA BINDING PROTEIN PUMILIO-RELATED"/>
    <property type="match status" value="1"/>
</dbReference>
<proteinExistence type="predicted"/>
<dbReference type="InterPro" id="IPR001313">
    <property type="entry name" value="Pumilio_RNA-bd_rpt"/>
</dbReference>
<feature type="domain" description="PUM-HD" evidence="4">
    <location>
        <begin position="56"/>
        <end position="397"/>
    </location>
</feature>
<evidence type="ECO:0000256" key="1">
    <source>
        <dbReference type="ARBA" id="ARBA00022737"/>
    </source>
</evidence>
<feature type="repeat" description="Pumilio" evidence="2">
    <location>
        <begin position="225"/>
        <end position="261"/>
    </location>
</feature>
<dbReference type="InterPro" id="IPR016024">
    <property type="entry name" value="ARM-type_fold"/>
</dbReference>
<keyword evidence="1" id="KW-0677">Repeat</keyword>
<evidence type="ECO:0000256" key="2">
    <source>
        <dbReference type="PROSITE-ProRule" id="PRU00317"/>
    </source>
</evidence>
<dbReference type="AlphaFoldDB" id="A0AA36HQ00"/>
<dbReference type="EMBL" id="CAUJNA010000179">
    <property type="protein sequence ID" value="CAJ1373190.1"/>
    <property type="molecule type" value="Genomic_DNA"/>
</dbReference>
<dbReference type="GO" id="GO:0010608">
    <property type="term" value="P:post-transcriptional regulation of gene expression"/>
    <property type="evidence" value="ECO:0007669"/>
    <property type="project" value="TreeGrafter"/>
</dbReference>
<evidence type="ECO:0000313" key="6">
    <source>
        <dbReference type="Proteomes" id="UP001178507"/>
    </source>
</evidence>
<organism evidence="5 6">
    <name type="scientific">Effrenium voratum</name>
    <dbReference type="NCBI Taxonomy" id="2562239"/>
    <lineage>
        <taxon>Eukaryota</taxon>
        <taxon>Sar</taxon>
        <taxon>Alveolata</taxon>
        <taxon>Dinophyceae</taxon>
        <taxon>Suessiales</taxon>
        <taxon>Symbiodiniaceae</taxon>
        <taxon>Effrenium</taxon>
    </lineage>
</organism>
<gene>
    <name evidence="5" type="ORF">EVOR1521_LOCUS3082</name>
</gene>
<dbReference type="Pfam" id="PF22493">
    <property type="entry name" value="PUF_NOP9"/>
    <property type="match status" value="1"/>
</dbReference>
<feature type="repeat" description="Pumilio" evidence="2">
    <location>
        <begin position="189"/>
        <end position="224"/>
    </location>
</feature>
<dbReference type="Pfam" id="PF00806">
    <property type="entry name" value="PUF"/>
    <property type="match status" value="2"/>
</dbReference>
<dbReference type="PROSITE" id="PS50303">
    <property type="entry name" value="PUM_HD"/>
    <property type="match status" value="1"/>
</dbReference>
<dbReference type="Proteomes" id="UP001178507">
    <property type="component" value="Unassembled WGS sequence"/>
</dbReference>
<dbReference type="InterPro" id="IPR011989">
    <property type="entry name" value="ARM-like"/>
</dbReference>
<protein>
    <recommendedName>
        <fullName evidence="4">PUM-HD domain-containing protein</fullName>
    </recommendedName>
</protein>
<dbReference type="GO" id="GO:0005737">
    <property type="term" value="C:cytoplasm"/>
    <property type="evidence" value="ECO:0007669"/>
    <property type="project" value="TreeGrafter"/>
</dbReference>